<accession>A0A6J6I3M5</accession>
<protein>
    <submittedName>
        <fullName evidence="1">Unannotated protein</fullName>
    </submittedName>
</protein>
<name>A0A6J6I3M5_9ZZZZ</name>
<gene>
    <name evidence="1" type="ORF">UFOPK1874_00923</name>
</gene>
<reference evidence="1" key="1">
    <citation type="submission" date="2020-05" db="EMBL/GenBank/DDBJ databases">
        <authorList>
            <person name="Chiriac C."/>
            <person name="Salcher M."/>
            <person name="Ghai R."/>
            <person name="Kavagutti S V."/>
        </authorList>
    </citation>
    <scope>NUCLEOTIDE SEQUENCE</scope>
</reference>
<dbReference type="AlphaFoldDB" id="A0A6J6I3M5"/>
<dbReference type="EMBL" id="CAEZUX010000111">
    <property type="protein sequence ID" value="CAB4619157.1"/>
    <property type="molecule type" value="Genomic_DNA"/>
</dbReference>
<proteinExistence type="predicted"/>
<organism evidence="1">
    <name type="scientific">freshwater metagenome</name>
    <dbReference type="NCBI Taxonomy" id="449393"/>
    <lineage>
        <taxon>unclassified sequences</taxon>
        <taxon>metagenomes</taxon>
        <taxon>ecological metagenomes</taxon>
    </lineage>
</organism>
<evidence type="ECO:0000313" key="1">
    <source>
        <dbReference type="EMBL" id="CAB4619157.1"/>
    </source>
</evidence>
<sequence>MLEFAYEKRKLIAYFITHPMDDALLVRQVAVESMFNNLKAHRSEVAHKDLRKASENSTRLIYYTLLGLVFLEPSEFIGRKTSLKSVIDTTTQMAYLYLTTE</sequence>